<dbReference type="PRINTS" id="PR00385">
    <property type="entry name" value="P450"/>
</dbReference>
<keyword evidence="1" id="KW-0349">Heme</keyword>
<accession>A0A430M244</accession>
<dbReference type="Proteomes" id="UP000287124">
    <property type="component" value="Unassembled WGS sequence"/>
</dbReference>
<dbReference type="EMBL" id="MIKF01000031">
    <property type="protein sequence ID" value="RTE82067.1"/>
    <property type="molecule type" value="Genomic_DNA"/>
</dbReference>
<proteinExistence type="predicted"/>
<sequence>MGLLADLSFTRLCLVAVSVVIAGLGTRQFRRWHRLRHIPGPRGAGWSTWWQLSGALSGRYHEHLKRAADQFGPLVRIGPNELLSTDPDVLRNMSAVRSTYTKGAFYMSGRIVPDVDNVVSERNEVKHKAMKAKMTPGYSGKENEGFGFEAGLDRQLLNFIALIDRKYTSAPGETRPVDLAEKTQFFALDAIGDVSFGEPFGYLTQDEDLYHYNEINVSSLSAMNVVSVYPWLTKIVHRWPLKLLLPREGDQVGFGRLMGFATQFVRRRLAEGAAPAKDMMQAHINNGMNEEELIQQVFISIIAGSNSSAHALRMIILSIITNPPAHASLLAEIRQHASSVRMPISWAQIQTLPYLQAVIREGLRMWPPLAGLGFKQVPPEGDTISGFFVPGGTQVGQGFHAVGRSRLVWGDDADMFRPERWLLAEESELKRMTAAWDTHFGHGKYVCLGKPIALMEIHKAVFELIKRYDFAIMNPEKPINIQASVFLFASDFWVRISRRNNQDLEGTKVCTGKRDVMGIGIICLGATAYMPGNPLGETMKRYRRKPATGSTSYALLRFCQVSEL</sequence>
<evidence type="ECO:0000313" key="4">
    <source>
        <dbReference type="EMBL" id="RTE82067.1"/>
    </source>
</evidence>
<dbReference type="CDD" id="cd11060">
    <property type="entry name" value="CYP57A1-like"/>
    <property type="match status" value="1"/>
</dbReference>
<evidence type="ECO:0000256" key="2">
    <source>
        <dbReference type="ARBA" id="ARBA00022723"/>
    </source>
</evidence>
<dbReference type="InterPro" id="IPR050121">
    <property type="entry name" value="Cytochrome_P450_monoxygenase"/>
</dbReference>
<dbReference type="GO" id="GO:0020037">
    <property type="term" value="F:heme binding"/>
    <property type="evidence" value="ECO:0007669"/>
    <property type="project" value="InterPro"/>
</dbReference>
<keyword evidence="5" id="KW-1185">Reference proteome</keyword>
<protein>
    <recommendedName>
        <fullName evidence="6">Pisatin demethylase</fullName>
    </recommendedName>
</protein>
<keyword evidence="2" id="KW-0479">Metal-binding</keyword>
<dbReference type="GO" id="GO:0004497">
    <property type="term" value="F:monooxygenase activity"/>
    <property type="evidence" value="ECO:0007669"/>
    <property type="project" value="InterPro"/>
</dbReference>
<dbReference type="InterPro" id="IPR001128">
    <property type="entry name" value="Cyt_P450"/>
</dbReference>
<dbReference type="GO" id="GO:0005506">
    <property type="term" value="F:iron ion binding"/>
    <property type="evidence" value="ECO:0007669"/>
    <property type="project" value="InterPro"/>
</dbReference>
<evidence type="ECO:0000313" key="5">
    <source>
        <dbReference type="Proteomes" id="UP000287124"/>
    </source>
</evidence>
<gene>
    <name evidence="4" type="ORF">BHE90_003358</name>
</gene>
<dbReference type="SUPFAM" id="SSF48264">
    <property type="entry name" value="Cytochrome P450"/>
    <property type="match status" value="1"/>
</dbReference>
<keyword evidence="3" id="KW-0408">Iron</keyword>
<comment type="caution">
    <text evidence="4">The sequence shown here is derived from an EMBL/GenBank/DDBJ whole genome shotgun (WGS) entry which is preliminary data.</text>
</comment>
<organism evidence="4 5">
    <name type="scientific">Fusarium euwallaceae</name>
    <dbReference type="NCBI Taxonomy" id="1147111"/>
    <lineage>
        <taxon>Eukaryota</taxon>
        <taxon>Fungi</taxon>
        <taxon>Dikarya</taxon>
        <taxon>Ascomycota</taxon>
        <taxon>Pezizomycotina</taxon>
        <taxon>Sordariomycetes</taxon>
        <taxon>Hypocreomycetidae</taxon>
        <taxon>Hypocreales</taxon>
        <taxon>Nectriaceae</taxon>
        <taxon>Fusarium</taxon>
        <taxon>Fusarium solani species complex</taxon>
    </lineage>
</organism>
<evidence type="ECO:0008006" key="6">
    <source>
        <dbReference type="Google" id="ProtNLM"/>
    </source>
</evidence>
<dbReference type="PANTHER" id="PTHR24305">
    <property type="entry name" value="CYTOCHROME P450"/>
    <property type="match status" value="1"/>
</dbReference>
<evidence type="ECO:0000256" key="3">
    <source>
        <dbReference type="ARBA" id="ARBA00023004"/>
    </source>
</evidence>
<dbReference type="Gene3D" id="1.10.630.10">
    <property type="entry name" value="Cytochrome P450"/>
    <property type="match status" value="1"/>
</dbReference>
<dbReference type="PANTHER" id="PTHR24305:SF168">
    <property type="entry name" value="P450, PUTATIVE (EUROFUNG)-RELATED"/>
    <property type="match status" value="1"/>
</dbReference>
<reference evidence="4 5" key="1">
    <citation type="submission" date="2017-06" db="EMBL/GenBank/DDBJ databases">
        <title>Comparative genomic analysis of Ambrosia Fusariam Clade fungi.</title>
        <authorList>
            <person name="Stajich J.E."/>
            <person name="Carrillo J."/>
            <person name="Kijimoto T."/>
            <person name="Eskalen A."/>
            <person name="O'Donnell K."/>
            <person name="Kasson M."/>
        </authorList>
    </citation>
    <scope>NUCLEOTIDE SEQUENCE [LARGE SCALE GENOMIC DNA]</scope>
    <source>
        <strain evidence="4 5">UCR1854</strain>
    </source>
</reference>
<dbReference type="InterPro" id="IPR036396">
    <property type="entry name" value="Cyt_P450_sf"/>
</dbReference>
<evidence type="ECO:0000256" key="1">
    <source>
        <dbReference type="ARBA" id="ARBA00022617"/>
    </source>
</evidence>
<dbReference type="Pfam" id="PF00067">
    <property type="entry name" value="p450"/>
    <property type="match status" value="1"/>
</dbReference>
<dbReference type="AlphaFoldDB" id="A0A430M244"/>
<name>A0A430M244_9HYPO</name>
<dbReference type="GO" id="GO:0016705">
    <property type="term" value="F:oxidoreductase activity, acting on paired donors, with incorporation or reduction of molecular oxygen"/>
    <property type="evidence" value="ECO:0007669"/>
    <property type="project" value="InterPro"/>
</dbReference>